<reference evidence="2 3" key="1">
    <citation type="submission" date="2024-02" db="EMBL/GenBank/DDBJ databases">
        <title>De novo assembly and annotation of 12 fungi associated with fruit tree decline syndrome in Ontario, Canada.</title>
        <authorList>
            <person name="Sulman M."/>
            <person name="Ellouze W."/>
            <person name="Ilyukhin E."/>
        </authorList>
    </citation>
    <scope>NUCLEOTIDE SEQUENCE [LARGE SCALE GENOMIC DNA]</scope>
    <source>
        <strain evidence="2 3">M1-105</strain>
    </source>
</reference>
<name>A0ABR3SU98_9PEZI</name>
<comment type="caution">
    <text evidence="2">The sequence shown here is derived from an EMBL/GenBank/DDBJ whole genome shotgun (WGS) entry which is preliminary data.</text>
</comment>
<keyword evidence="3" id="KW-1185">Reference proteome</keyword>
<evidence type="ECO:0000313" key="2">
    <source>
        <dbReference type="EMBL" id="KAL1629848.1"/>
    </source>
</evidence>
<evidence type="ECO:0000313" key="3">
    <source>
        <dbReference type="Proteomes" id="UP001521116"/>
    </source>
</evidence>
<organism evidence="2 3">
    <name type="scientific">Neofusicoccum ribis</name>
    <dbReference type="NCBI Taxonomy" id="45134"/>
    <lineage>
        <taxon>Eukaryota</taxon>
        <taxon>Fungi</taxon>
        <taxon>Dikarya</taxon>
        <taxon>Ascomycota</taxon>
        <taxon>Pezizomycotina</taxon>
        <taxon>Dothideomycetes</taxon>
        <taxon>Dothideomycetes incertae sedis</taxon>
        <taxon>Botryosphaeriales</taxon>
        <taxon>Botryosphaeriaceae</taxon>
        <taxon>Neofusicoccum</taxon>
    </lineage>
</organism>
<accession>A0ABR3SU98</accession>
<feature type="compositionally biased region" description="Basic and acidic residues" evidence="1">
    <location>
        <begin position="12"/>
        <end position="22"/>
    </location>
</feature>
<gene>
    <name evidence="2" type="ORF">SLS56_005245</name>
</gene>
<sequence>MISRRAPPYRGDYQRKRAEKLARKSTVPSVASALGQSSVLESPFTPKKVAASPSNQPPAKRRSTRHTTIVIPDEEASLLSKEEEEE</sequence>
<evidence type="ECO:0000256" key="1">
    <source>
        <dbReference type="SAM" id="MobiDB-lite"/>
    </source>
</evidence>
<feature type="compositionally biased region" description="Acidic residues" evidence="1">
    <location>
        <begin position="72"/>
        <end position="86"/>
    </location>
</feature>
<protein>
    <submittedName>
        <fullName evidence="2">Uncharacterized protein</fullName>
    </submittedName>
</protein>
<feature type="region of interest" description="Disordered" evidence="1">
    <location>
        <begin position="1"/>
        <end position="86"/>
    </location>
</feature>
<feature type="compositionally biased region" description="Polar residues" evidence="1">
    <location>
        <begin position="26"/>
        <end position="40"/>
    </location>
</feature>
<dbReference type="Proteomes" id="UP001521116">
    <property type="component" value="Unassembled WGS sequence"/>
</dbReference>
<dbReference type="EMBL" id="JAJVDC020000051">
    <property type="protein sequence ID" value="KAL1629848.1"/>
    <property type="molecule type" value="Genomic_DNA"/>
</dbReference>
<feature type="non-terminal residue" evidence="2">
    <location>
        <position position="86"/>
    </location>
</feature>
<proteinExistence type="predicted"/>